<evidence type="ECO:0000256" key="1">
    <source>
        <dbReference type="SAM" id="Phobius"/>
    </source>
</evidence>
<dbReference type="OrthoDB" id="9814204at2"/>
<dbReference type="PANTHER" id="PTHR43283:SF14">
    <property type="entry name" value="BLL8153 PROTEIN"/>
    <property type="match status" value="1"/>
</dbReference>
<dbReference type="InterPro" id="IPR001466">
    <property type="entry name" value="Beta-lactam-related"/>
</dbReference>
<dbReference type="Gene3D" id="3.40.710.10">
    <property type="entry name" value="DD-peptidase/beta-lactamase superfamily"/>
    <property type="match status" value="1"/>
</dbReference>
<dbReference type="SUPFAM" id="SSF56601">
    <property type="entry name" value="beta-lactamase/transpeptidase-like"/>
    <property type="match status" value="1"/>
</dbReference>
<sequence>MSLGFLVSIAHLPLSAIISVTAALLALAAWRYRSTILRIRLAPTLFSGARQDWTFSHIAEIFPTVEIPAAKHRSPFPEAAYQDLPETFDYEGQTWDTDAFLEDTDTAAMLVLKDGEIVHETYAGAGGRMQDWLSWSVAKSFVSALVGIAIEEGHIHSIYDPVTDHVPTLKGSAYDGVTIKQVLQMCSGASWNEDYSDWKSDINRFARTFALGGSLTDFARSLAPARKPGMYRLYNSIDTQVLGMLVAASTGKSLAAYMQEKLWEPLGAESPARWIVDKDGVEMAFGGLTATARDYAKLGELYRNRGNWHGRQVVPEAWVDKSLAPDMPHLMPGGFALPDAPSGYGQSLGYGFQWWVLSTAPLEFCAMGVYNEFIYVDPARGITIVKLSSNRDYGVKPDEEHAKELKTIEFLRTVARSISDAIPEAEKRTGTEG</sequence>
<dbReference type="InterPro" id="IPR050789">
    <property type="entry name" value="Diverse_Enzym_Activities"/>
</dbReference>
<accession>A0A059FKD3</accession>
<proteinExistence type="predicted"/>
<evidence type="ECO:0000313" key="3">
    <source>
        <dbReference type="EMBL" id="KCZ91047.1"/>
    </source>
</evidence>
<reference evidence="3 4" key="1">
    <citation type="journal article" date="2014" name="Antonie Van Leeuwenhoek">
        <title>Hyphomonas beringensis sp. nov. and Hyphomonas chukchiensis sp. nov., isolated from surface seawater of the Bering Sea and Chukchi Sea.</title>
        <authorList>
            <person name="Li C."/>
            <person name="Lai Q."/>
            <person name="Li G."/>
            <person name="Dong C."/>
            <person name="Wang J."/>
            <person name="Liao Y."/>
            <person name="Shao Z."/>
        </authorList>
    </citation>
    <scope>NUCLEOTIDE SEQUENCE [LARGE SCALE GENOMIC DNA]</scope>
    <source>
        <strain evidence="3 4">VP2</strain>
    </source>
</reference>
<dbReference type="eggNOG" id="COG1680">
    <property type="taxonomic scope" value="Bacteria"/>
</dbReference>
<name>A0A059FKD3_9PROT</name>
<dbReference type="PATRIC" id="fig|1280952.3.peg.179"/>
<dbReference type="Proteomes" id="UP000024816">
    <property type="component" value="Unassembled WGS sequence"/>
</dbReference>
<dbReference type="AlphaFoldDB" id="A0A059FKD3"/>
<dbReference type="Pfam" id="PF00144">
    <property type="entry name" value="Beta-lactamase"/>
    <property type="match status" value="1"/>
</dbReference>
<dbReference type="InterPro" id="IPR012338">
    <property type="entry name" value="Beta-lactam/transpept-like"/>
</dbReference>
<feature type="domain" description="Beta-lactamase-related" evidence="2">
    <location>
        <begin position="104"/>
        <end position="402"/>
    </location>
</feature>
<gene>
    <name evidence="3" type="ORF">HJA_00875</name>
</gene>
<keyword evidence="1" id="KW-1133">Transmembrane helix</keyword>
<organism evidence="3 4">
    <name type="scientific">Hyphomonas jannaschiana VP2</name>
    <dbReference type="NCBI Taxonomy" id="1280952"/>
    <lineage>
        <taxon>Bacteria</taxon>
        <taxon>Pseudomonadati</taxon>
        <taxon>Pseudomonadota</taxon>
        <taxon>Alphaproteobacteria</taxon>
        <taxon>Hyphomonadales</taxon>
        <taxon>Hyphomonadaceae</taxon>
        <taxon>Hyphomonas</taxon>
    </lineage>
</organism>
<protein>
    <recommendedName>
        <fullName evidence="2">Beta-lactamase-related domain-containing protein</fullName>
    </recommendedName>
</protein>
<keyword evidence="4" id="KW-1185">Reference proteome</keyword>
<evidence type="ECO:0000313" key="4">
    <source>
        <dbReference type="Proteomes" id="UP000024816"/>
    </source>
</evidence>
<dbReference type="STRING" id="1280952.HJA_00875"/>
<feature type="transmembrane region" description="Helical" evidence="1">
    <location>
        <begin position="6"/>
        <end position="30"/>
    </location>
</feature>
<evidence type="ECO:0000259" key="2">
    <source>
        <dbReference type="Pfam" id="PF00144"/>
    </source>
</evidence>
<comment type="caution">
    <text evidence="3">The sequence shown here is derived from an EMBL/GenBank/DDBJ whole genome shotgun (WGS) entry which is preliminary data.</text>
</comment>
<keyword evidence="1" id="KW-0812">Transmembrane</keyword>
<dbReference type="PANTHER" id="PTHR43283">
    <property type="entry name" value="BETA-LACTAMASE-RELATED"/>
    <property type="match status" value="1"/>
</dbReference>
<dbReference type="EMBL" id="ARYJ01000001">
    <property type="protein sequence ID" value="KCZ91047.1"/>
    <property type="molecule type" value="Genomic_DNA"/>
</dbReference>
<keyword evidence="1" id="KW-0472">Membrane</keyword>